<dbReference type="PROSITE" id="PS51318">
    <property type="entry name" value="TAT"/>
    <property type="match status" value="1"/>
</dbReference>
<evidence type="ECO:0000313" key="2">
    <source>
        <dbReference type="EMBL" id="MCW6533677.1"/>
    </source>
</evidence>
<reference evidence="2" key="1">
    <citation type="submission" date="2022-06" db="EMBL/GenBank/DDBJ databases">
        <title>Sphingomonas sp. nov. isolated from rhizosphere soil of tomato.</title>
        <authorList>
            <person name="Dong H."/>
            <person name="Gao R."/>
        </authorList>
    </citation>
    <scope>NUCLEOTIDE SEQUENCE</scope>
    <source>
        <strain evidence="2">MMSM24</strain>
    </source>
</reference>
<comment type="caution">
    <text evidence="2">The sequence shown here is derived from an EMBL/GenBank/DDBJ whole genome shotgun (WGS) entry which is preliminary data.</text>
</comment>
<gene>
    <name evidence="2" type="ORF">NEE01_02625</name>
</gene>
<dbReference type="InterPro" id="IPR006311">
    <property type="entry name" value="TAT_signal"/>
</dbReference>
<dbReference type="PANTHER" id="PTHR43143:SF6">
    <property type="entry name" value="BLL3016 PROTEIN"/>
    <property type="match status" value="1"/>
</dbReference>
<evidence type="ECO:0000313" key="3">
    <source>
        <dbReference type="Proteomes" id="UP001165565"/>
    </source>
</evidence>
<sequence length="315" mass="33390">MTDHADESLSRRGLLTHCAGWAGAGVLYTLTGGIASSVSLDAALAAPSRRGASKPFTFLQISDTHIGFDKAANPDTRGTAIAAVEKIKALPDKPDIILHTGDITHLSTDAQFDDARQILSGLGAPVFYVPGEHDFLDEGQGRTYLARYGAGTLGTGWHSFDHLGVHFIALNNVANLKAGGMAHLGEEQLAWLKRDLAGLSASTPIVVFAHIPLWTVYEAWGWGTDDSAAALALLRRFGSVTVLNGHIHQILQKVEGNVSFHSARSTAYPQPAPGAAPSPGPLKVPSEQLPTMLGIRTARFVRGNEPIALIDQSLA</sequence>
<proteinExistence type="predicted"/>
<evidence type="ECO:0000259" key="1">
    <source>
        <dbReference type="Pfam" id="PF00149"/>
    </source>
</evidence>
<dbReference type="SUPFAM" id="SSF56300">
    <property type="entry name" value="Metallo-dependent phosphatases"/>
    <property type="match status" value="1"/>
</dbReference>
<name>A0AA41Z433_9SPHN</name>
<protein>
    <submittedName>
        <fullName evidence="2">Metallophosphoesterase</fullName>
    </submittedName>
</protein>
<dbReference type="EMBL" id="JANFAV010000001">
    <property type="protein sequence ID" value="MCW6533677.1"/>
    <property type="molecule type" value="Genomic_DNA"/>
</dbReference>
<dbReference type="AlphaFoldDB" id="A0AA41Z433"/>
<dbReference type="Proteomes" id="UP001165565">
    <property type="component" value="Unassembled WGS sequence"/>
</dbReference>
<dbReference type="PANTHER" id="PTHR43143">
    <property type="entry name" value="METALLOPHOSPHOESTERASE, CALCINEURIN SUPERFAMILY"/>
    <property type="match status" value="1"/>
</dbReference>
<dbReference type="InterPro" id="IPR029052">
    <property type="entry name" value="Metallo-depent_PP-like"/>
</dbReference>
<keyword evidence="3" id="KW-1185">Reference proteome</keyword>
<dbReference type="RefSeq" id="WP_265267707.1">
    <property type="nucleotide sequence ID" value="NZ_JANFAV010000001.1"/>
</dbReference>
<accession>A0AA41Z433</accession>
<dbReference type="Gene3D" id="3.60.21.10">
    <property type="match status" value="1"/>
</dbReference>
<organism evidence="2 3">
    <name type="scientific">Sphingomonas lycopersici</name>
    <dbReference type="NCBI Taxonomy" id="2951807"/>
    <lineage>
        <taxon>Bacteria</taxon>
        <taxon>Pseudomonadati</taxon>
        <taxon>Pseudomonadota</taxon>
        <taxon>Alphaproteobacteria</taxon>
        <taxon>Sphingomonadales</taxon>
        <taxon>Sphingomonadaceae</taxon>
        <taxon>Sphingomonas</taxon>
    </lineage>
</organism>
<dbReference type="InterPro" id="IPR051918">
    <property type="entry name" value="STPP_CPPED1"/>
</dbReference>
<dbReference type="GO" id="GO:0016787">
    <property type="term" value="F:hydrolase activity"/>
    <property type="evidence" value="ECO:0007669"/>
    <property type="project" value="InterPro"/>
</dbReference>
<feature type="domain" description="Calcineurin-like phosphoesterase" evidence="1">
    <location>
        <begin position="57"/>
        <end position="249"/>
    </location>
</feature>
<dbReference type="InterPro" id="IPR004843">
    <property type="entry name" value="Calcineurin-like_PHP"/>
</dbReference>
<dbReference type="Pfam" id="PF00149">
    <property type="entry name" value="Metallophos"/>
    <property type="match status" value="1"/>
</dbReference>